<evidence type="ECO:0000313" key="6">
    <source>
        <dbReference type="EMBL" id="SDH64176.1"/>
    </source>
</evidence>
<evidence type="ECO:0000256" key="1">
    <source>
        <dbReference type="ARBA" id="ARBA00004365"/>
    </source>
</evidence>
<dbReference type="RefSeq" id="WP_245917850.1">
    <property type="nucleotide sequence ID" value="NZ_FNDU01000002.1"/>
</dbReference>
<reference evidence="6 7" key="1">
    <citation type="submission" date="2016-10" db="EMBL/GenBank/DDBJ databases">
        <authorList>
            <person name="de Groot N.N."/>
        </authorList>
    </citation>
    <scope>NUCLEOTIDE SEQUENCE [LARGE SCALE GENOMIC DNA]</scope>
    <source>
        <strain evidence="7">P4B,CCM 7963,CECT 7998,DSM 25260,IBRC-M 10614,KCTC 13821</strain>
    </source>
</reference>
<keyword evidence="6" id="KW-0969">Cilium</keyword>
<name>A0A1G8E2K5_9BACI</name>
<evidence type="ECO:0000256" key="2">
    <source>
        <dbReference type="ARBA" id="ARBA00005709"/>
    </source>
</evidence>
<dbReference type="InterPro" id="IPR001029">
    <property type="entry name" value="Flagellin_N"/>
</dbReference>
<protein>
    <submittedName>
        <fullName evidence="6">Flagellar hook-associated protein 3 FlgL</fullName>
    </submittedName>
</protein>
<dbReference type="Pfam" id="PF00669">
    <property type="entry name" value="Flagellin_N"/>
    <property type="match status" value="1"/>
</dbReference>
<dbReference type="STRING" id="930129.SAMN05216352_10248"/>
<keyword evidence="6" id="KW-0966">Cell projection</keyword>
<evidence type="ECO:0000256" key="3">
    <source>
        <dbReference type="ARBA" id="ARBA00023143"/>
    </source>
</evidence>
<feature type="domain" description="Flagellin N-terminal" evidence="4">
    <location>
        <begin position="7"/>
        <end position="141"/>
    </location>
</feature>
<dbReference type="SUPFAM" id="SSF64518">
    <property type="entry name" value="Phase 1 flagellin"/>
    <property type="match status" value="1"/>
</dbReference>
<dbReference type="EMBL" id="FNDU01000002">
    <property type="protein sequence ID" value="SDH64176.1"/>
    <property type="molecule type" value="Genomic_DNA"/>
</dbReference>
<dbReference type="GO" id="GO:0071973">
    <property type="term" value="P:bacterial-type flagellum-dependent cell motility"/>
    <property type="evidence" value="ECO:0007669"/>
    <property type="project" value="InterPro"/>
</dbReference>
<dbReference type="PANTHER" id="PTHR42792">
    <property type="entry name" value="FLAGELLIN"/>
    <property type="match status" value="1"/>
</dbReference>
<comment type="subcellular location">
    <subcellularLocation>
        <location evidence="1">Bacterial flagellum</location>
    </subcellularLocation>
</comment>
<feature type="domain" description="Flagellin C-terminal" evidence="5">
    <location>
        <begin position="295"/>
        <end position="365"/>
    </location>
</feature>
<evidence type="ECO:0000259" key="4">
    <source>
        <dbReference type="Pfam" id="PF00669"/>
    </source>
</evidence>
<keyword evidence="3" id="KW-0975">Bacterial flagellum</keyword>
<evidence type="ECO:0000313" key="7">
    <source>
        <dbReference type="Proteomes" id="UP000199017"/>
    </source>
</evidence>
<dbReference type="AlphaFoldDB" id="A0A1G8E2K5"/>
<dbReference type="PANTHER" id="PTHR42792:SF1">
    <property type="entry name" value="FLAGELLAR HOOK-ASSOCIATED PROTEIN 3"/>
    <property type="match status" value="1"/>
</dbReference>
<organism evidence="6 7">
    <name type="scientific">Alteribacillus bidgolensis</name>
    <dbReference type="NCBI Taxonomy" id="930129"/>
    <lineage>
        <taxon>Bacteria</taxon>
        <taxon>Bacillati</taxon>
        <taxon>Bacillota</taxon>
        <taxon>Bacilli</taxon>
        <taxon>Bacillales</taxon>
        <taxon>Bacillaceae</taxon>
        <taxon>Alteribacillus</taxon>
    </lineage>
</organism>
<dbReference type="InterPro" id="IPR001492">
    <property type="entry name" value="Flagellin"/>
</dbReference>
<dbReference type="Proteomes" id="UP000199017">
    <property type="component" value="Unassembled WGS sequence"/>
</dbReference>
<gene>
    <name evidence="6" type="ORF">SAMN05216352_10248</name>
</gene>
<evidence type="ECO:0000259" key="5">
    <source>
        <dbReference type="Pfam" id="PF00700"/>
    </source>
</evidence>
<dbReference type="GO" id="GO:0005198">
    <property type="term" value="F:structural molecule activity"/>
    <property type="evidence" value="ECO:0007669"/>
    <property type="project" value="InterPro"/>
</dbReference>
<dbReference type="InterPro" id="IPR046358">
    <property type="entry name" value="Flagellin_C"/>
</dbReference>
<keyword evidence="7" id="KW-1185">Reference proteome</keyword>
<accession>A0A1G8E2K5</accession>
<keyword evidence="6" id="KW-0282">Flagellum</keyword>
<comment type="similarity">
    <text evidence="2">Belongs to the bacterial flagellin family.</text>
</comment>
<sequence>MMRVTQSMLAHNSLRHLSQSYDHLGKLQDQLSTGKKISRASEAPVVAMNGMRYRTQTVEVEQFQRNSSEVFNWMESTDEALDKSTQALQRVRELTTQAANDSYEEGQRSNIAKEVSQLFEHLVSMANTKSNNKYIFNGSNTTRVPVNDDYFQLDPDGLSTLDEQELLKHQIAYEGSVYQFSETDGNTAVFENGNGETMGLTYDGTNEDSQIESITHSNTEEVEDNLEKNDIVLSRNDAVSTNTGDVEIELLKGVNIPVNSKPQNVFNSALFGDMKRLEQALEDPDSDGKVLTEFIDMIDTHIDSMVNERAEIGARLNRVEMIDDRLSNQEVIAERILSDNEDADMEKVMIDLMSQENVHRAALGAGARIIQPTLMDFLR</sequence>
<proteinExistence type="inferred from homology"/>
<dbReference type="InterPro" id="IPR013384">
    <property type="entry name" value="Flagell_FlgL"/>
</dbReference>
<dbReference type="GO" id="GO:0009424">
    <property type="term" value="C:bacterial-type flagellum hook"/>
    <property type="evidence" value="ECO:0007669"/>
    <property type="project" value="InterPro"/>
</dbReference>
<dbReference type="NCBIfam" id="TIGR02550">
    <property type="entry name" value="flagell_flgL"/>
    <property type="match status" value="1"/>
</dbReference>
<dbReference type="Pfam" id="PF00700">
    <property type="entry name" value="Flagellin_C"/>
    <property type="match status" value="1"/>
</dbReference>
<dbReference type="Gene3D" id="1.20.1330.10">
    <property type="entry name" value="f41 fragment of flagellin, N-terminal domain"/>
    <property type="match status" value="1"/>
</dbReference>